<accession>A0ABY6B8W7</accession>
<evidence type="ECO:0000313" key="3">
    <source>
        <dbReference type="Proteomes" id="UP001064632"/>
    </source>
</evidence>
<proteinExistence type="predicted"/>
<evidence type="ECO:0000313" key="2">
    <source>
        <dbReference type="EMBL" id="UXI66469.1"/>
    </source>
</evidence>
<dbReference type="Proteomes" id="UP001064632">
    <property type="component" value="Chromosome"/>
</dbReference>
<dbReference type="Pfam" id="PF00583">
    <property type="entry name" value="Acetyltransf_1"/>
    <property type="match status" value="1"/>
</dbReference>
<evidence type="ECO:0000259" key="1">
    <source>
        <dbReference type="PROSITE" id="PS51186"/>
    </source>
</evidence>
<dbReference type="CDD" id="cd04301">
    <property type="entry name" value="NAT_SF"/>
    <property type="match status" value="1"/>
</dbReference>
<keyword evidence="3" id="KW-1185">Reference proteome</keyword>
<dbReference type="InterPro" id="IPR016181">
    <property type="entry name" value="Acyl_CoA_acyltransferase"/>
</dbReference>
<organism evidence="2 3">
    <name type="scientific">Tahibacter amnicola</name>
    <dbReference type="NCBI Taxonomy" id="2976241"/>
    <lineage>
        <taxon>Bacteria</taxon>
        <taxon>Pseudomonadati</taxon>
        <taxon>Pseudomonadota</taxon>
        <taxon>Gammaproteobacteria</taxon>
        <taxon>Lysobacterales</taxon>
        <taxon>Rhodanobacteraceae</taxon>
        <taxon>Tahibacter</taxon>
    </lineage>
</organism>
<name>A0ABY6B8W7_9GAMM</name>
<dbReference type="EMBL" id="CP104694">
    <property type="protein sequence ID" value="UXI66469.1"/>
    <property type="molecule type" value="Genomic_DNA"/>
</dbReference>
<dbReference type="RefSeq" id="WP_261693453.1">
    <property type="nucleotide sequence ID" value="NZ_CP104694.1"/>
</dbReference>
<dbReference type="Gene3D" id="3.40.630.30">
    <property type="match status" value="1"/>
</dbReference>
<reference evidence="2" key="1">
    <citation type="submission" date="2022-09" db="EMBL/GenBank/DDBJ databases">
        <title>Tahibacter sp. nov., isolated from a fresh water.</title>
        <authorList>
            <person name="Baek J.H."/>
            <person name="Lee J.K."/>
            <person name="Kim J.M."/>
            <person name="Jeon C.O."/>
        </authorList>
    </citation>
    <scope>NUCLEOTIDE SEQUENCE</scope>
    <source>
        <strain evidence="2">W38</strain>
    </source>
</reference>
<dbReference type="InterPro" id="IPR000182">
    <property type="entry name" value="GNAT_dom"/>
</dbReference>
<gene>
    <name evidence="2" type="ORF">N4264_17155</name>
</gene>
<dbReference type="PROSITE" id="PS51186">
    <property type="entry name" value="GNAT"/>
    <property type="match status" value="1"/>
</dbReference>
<feature type="domain" description="N-acetyltransferase" evidence="1">
    <location>
        <begin position="45"/>
        <end position="200"/>
    </location>
</feature>
<protein>
    <submittedName>
        <fullName evidence="2">GNAT family N-acetyltransferase</fullName>
    </submittedName>
</protein>
<sequence>MSTPSHADPNLLPPTTDISAMALAALAFPGNQPHWIEQLKDGRHVLIRPIHAKDAPLERHFLESLSPATRRMRFLGQVGQFSETFVRQLCDLNYATSAAFIALVHENGEIREVGVSRFSETPDHAACECAVTVADEWQRHGLGTILMRHLIQQARIRGIRTMVSIDLADNVAMQHLARDLGFERRVCSDDHTLVTHALTL</sequence>
<dbReference type="SUPFAM" id="SSF55729">
    <property type="entry name" value="Acyl-CoA N-acyltransferases (Nat)"/>
    <property type="match status" value="1"/>
</dbReference>